<accession>G3UIM0</accession>
<dbReference type="AlphaFoldDB" id="G3UIM0"/>
<organism evidence="1 2">
    <name type="scientific">Loxodonta africana</name>
    <name type="common">African elephant</name>
    <dbReference type="NCBI Taxonomy" id="9785"/>
    <lineage>
        <taxon>Eukaryota</taxon>
        <taxon>Metazoa</taxon>
        <taxon>Chordata</taxon>
        <taxon>Craniata</taxon>
        <taxon>Vertebrata</taxon>
        <taxon>Euteleostomi</taxon>
        <taxon>Mammalia</taxon>
        <taxon>Eutheria</taxon>
        <taxon>Afrotheria</taxon>
        <taxon>Proboscidea</taxon>
        <taxon>Elephantidae</taxon>
        <taxon>Loxodonta</taxon>
    </lineage>
</organism>
<dbReference type="InParanoid" id="G3UIM0"/>
<sequence>WSSATLNLVLPFPLLKTRIQRDVQWQKKKKKKESEYYYSVHE</sequence>
<dbReference type="Proteomes" id="UP000007646">
    <property type="component" value="Unassembled WGS sequence"/>
</dbReference>
<evidence type="ECO:0000313" key="2">
    <source>
        <dbReference type="Proteomes" id="UP000007646"/>
    </source>
</evidence>
<reference evidence="1 2" key="1">
    <citation type="submission" date="2009-06" db="EMBL/GenBank/DDBJ databases">
        <title>The Genome Sequence of Loxodonta africana (African elephant).</title>
        <authorList>
            <person name="Di Palma F."/>
            <person name="Heiman D."/>
            <person name="Young S."/>
            <person name="Johnson J."/>
            <person name="Lander E.S."/>
            <person name="Lindblad-Toh K."/>
        </authorList>
    </citation>
    <scope>NUCLEOTIDE SEQUENCE [LARGE SCALE GENOMIC DNA]</scope>
    <source>
        <strain evidence="1 2">Isolate ISIS603380</strain>
    </source>
</reference>
<reference evidence="1" key="2">
    <citation type="submission" date="2025-08" db="UniProtKB">
        <authorList>
            <consortium name="Ensembl"/>
        </authorList>
    </citation>
    <scope>IDENTIFICATION</scope>
    <source>
        <strain evidence="1">Isolate ISIS603380</strain>
    </source>
</reference>
<dbReference type="HOGENOM" id="CLU_3263112_0_0_1"/>
<name>G3UIM0_LOXAF</name>
<proteinExistence type="predicted"/>
<keyword evidence="2" id="KW-1185">Reference proteome</keyword>
<evidence type="ECO:0000313" key="1">
    <source>
        <dbReference type="Ensembl" id="ENSLAFP00000027678.1"/>
    </source>
</evidence>
<reference evidence="1" key="3">
    <citation type="submission" date="2025-09" db="UniProtKB">
        <authorList>
            <consortium name="Ensembl"/>
        </authorList>
    </citation>
    <scope>IDENTIFICATION</scope>
    <source>
        <strain evidence="1">Isolate ISIS603380</strain>
    </source>
</reference>
<dbReference type="Ensembl" id="ENSLAFT00000036296.1">
    <property type="protein sequence ID" value="ENSLAFP00000027678.1"/>
    <property type="gene ID" value="ENSLAFG00000026602.1"/>
</dbReference>
<protein>
    <submittedName>
        <fullName evidence="1">Uncharacterized protein</fullName>
    </submittedName>
</protein>